<evidence type="ECO:0000256" key="3">
    <source>
        <dbReference type="ARBA" id="ARBA00022553"/>
    </source>
</evidence>
<evidence type="ECO:0000256" key="8">
    <source>
        <dbReference type="ARBA" id="ARBA00023012"/>
    </source>
</evidence>
<dbReference type="EMBL" id="JAWDIQ010000003">
    <property type="protein sequence ID" value="MDY0410103.1"/>
    <property type="molecule type" value="Genomic_DNA"/>
</dbReference>
<dbReference type="InterPro" id="IPR003661">
    <property type="entry name" value="HisK_dim/P_dom"/>
</dbReference>
<dbReference type="SMART" id="SM00387">
    <property type="entry name" value="HATPase_c"/>
    <property type="match status" value="1"/>
</dbReference>
<dbReference type="PRINTS" id="PR00344">
    <property type="entry name" value="BCTRLSENSOR"/>
</dbReference>
<dbReference type="SMART" id="SM00448">
    <property type="entry name" value="REC"/>
    <property type="match status" value="1"/>
</dbReference>
<feature type="domain" description="Response regulatory" evidence="12">
    <location>
        <begin position="673"/>
        <end position="788"/>
    </location>
</feature>
<feature type="transmembrane region" description="Helical" evidence="10">
    <location>
        <begin position="220"/>
        <end position="236"/>
    </location>
</feature>
<organism evidence="13 14">
    <name type="scientific">Paracerasibacillus soli</name>
    <dbReference type="NCBI Taxonomy" id="480284"/>
    <lineage>
        <taxon>Bacteria</taxon>
        <taxon>Bacillati</taxon>
        <taxon>Bacillota</taxon>
        <taxon>Bacilli</taxon>
        <taxon>Bacillales</taxon>
        <taxon>Bacillaceae</taxon>
        <taxon>Paracerasibacillus</taxon>
    </lineage>
</organism>
<dbReference type="Pfam" id="PF02518">
    <property type="entry name" value="HATPase_c"/>
    <property type="match status" value="1"/>
</dbReference>
<dbReference type="Gene3D" id="3.30.565.10">
    <property type="entry name" value="Histidine kinase-like ATPase, C-terminal domain"/>
    <property type="match status" value="2"/>
</dbReference>
<dbReference type="InterPro" id="IPR003594">
    <property type="entry name" value="HATPase_dom"/>
</dbReference>
<protein>
    <recommendedName>
        <fullName evidence="2">histidine kinase</fullName>
        <ecNumber evidence="2">2.7.13.3</ecNumber>
    </recommendedName>
</protein>
<feature type="transmembrane region" description="Helical" evidence="10">
    <location>
        <begin position="338"/>
        <end position="358"/>
    </location>
</feature>
<dbReference type="InterPro" id="IPR004358">
    <property type="entry name" value="Sig_transdc_His_kin-like_C"/>
</dbReference>
<dbReference type="InterPro" id="IPR036097">
    <property type="entry name" value="HisK_dim/P_sf"/>
</dbReference>
<feature type="transmembrane region" description="Helical" evidence="10">
    <location>
        <begin position="256"/>
        <end position="276"/>
    </location>
</feature>
<dbReference type="SUPFAM" id="SSF55874">
    <property type="entry name" value="ATPase domain of HSP90 chaperone/DNA topoisomerase II/histidine kinase"/>
    <property type="match status" value="2"/>
</dbReference>
<accession>A0ABU5CUQ3</accession>
<dbReference type="InterPro" id="IPR008979">
    <property type="entry name" value="Galactose-bd-like_sf"/>
</dbReference>
<dbReference type="InterPro" id="IPR010559">
    <property type="entry name" value="Sig_transdc_His_kin_internal"/>
</dbReference>
<proteinExistence type="predicted"/>
<dbReference type="EC" id="2.7.13.3" evidence="2"/>
<dbReference type="GO" id="GO:0005524">
    <property type="term" value="F:ATP binding"/>
    <property type="evidence" value="ECO:0007669"/>
    <property type="project" value="UniProtKB-KW"/>
</dbReference>
<keyword evidence="8" id="KW-0902">Two-component regulatory system</keyword>
<dbReference type="Gene3D" id="2.60.120.260">
    <property type="entry name" value="Galactose-binding domain-like"/>
    <property type="match status" value="1"/>
</dbReference>
<keyword evidence="10" id="KW-1133">Transmembrane helix</keyword>
<evidence type="ECO:0000256" key="2">
    <source>
        <dbReference type="ARBA" id="ARBA00012438"/>
    </source>
</evidence>
<dbReference type="CDD" id="cd00082">
    <property type="entry name" value="HisKA"/>
    <property type="match status" value="1"/>
</dbReference>
<dbReference type="InterPro" id="IPR001789">
    <property type="entry name" value="Sig_transdc_resp-reg_receiver"/>
</dbReference>
<evidence type="ECO:0000313" key="14">
    <source>
        <dbReference type="Proteomes" id="UP001275315"/>
    </source>
</evidence>
<dbReference type="SUPFAM" id="SSF49785">
    <property type="entry name" value="Galactose-binding domain-like"/>
    <property type="match status" value="1"/>
</dbReference>
<dbReference type="PANTHER" id="PTHR43547">
    <property type="entry name" value="TWO-COMPONENT HISTIDINE KINASE"/>
    <property type="match status" value="1"/>
</dbReference>
<evidence type="ECO:0000256" key="6">
    <source>
        <dbReference type="ARBA" id="ARBA00022777"/>
    </source>
</evidence>
<dbReference type="Gene3D" id="3.40.50.2300">
    <property type="match status" value="1"/>
</dbReference>
<evidence type="ECO:0000256" key="9">
    <source>
        <dbReference type="PROSITE-ProRule" id="PRU00169"/>
    </source>
</evidence>
<evidence type="ECO:0000256" key="7">
    <source>
        <dbReference type="ARBA" id="ARBA00022840"/>
    </source>
</evidence>
<keyword evidence="4" id="KW-0808">Transferase</keyword>
<evidence type="ECO:0000256" key="10">
    <source>
        <dbReference type="SAM" id="Phobius"/>
    </source>
</evidence>
<dbReference type="InterPro" id="IPR011006">
    <property type="entry name" value="CheY-like_superfamily"/>
</dbReference>
<dbReference type="PROSITE" id="PS50110">
    <property type="entry name" value="RESPONSE_REGULATORY"/>
    <property type="match status" value="1"/>
</dbReference>
<evidence type="ECO:0000259" key="12">
    <source>
        <dbReference type="PROSITE" id="PS50110"/>
    </source>
</evidence>
<dbReference type="SMART" id="SM00388">
    <property type="entry name" value="HisKA"/>
    <property type="match status" value="1"/>
</dbReference>
<feature type="transmembrane region" description="Helical" evidence="10">
    <location>
        <begin position="283"/>
        <end position="304"/>
    </location>
</feature>
<dbReference type="CDD" id="cd16922">
    <property type="entry name" value="HATPase_EvgS-ArcB-TorS-like"/>
    <property type="match status" value="1"/>
</dbReference>
<dbReference type="SUPFAM" id="SSF52172">
    <property type="entry name" value="CheY-like"/>
    <property type="match status" value="1"/>
</dbReference>
<dbReference type="Pfam" id="PF07695">
    <property type="entry name" value="7TMR-DISM_7TM"/>
    <property type="match status" value="1"/>
</dbReference>
<keyword evidence="6" id="KW-0418">Kinase</keyword>
<dbReference type="Pfam" id="PF00512">
    <property type="entry name" value="HisKA"/>
    <property type="match status" value="1"/>
</dbReference>
<dbReference type="RefSeq" id="WP_320380964.1">
    <property type="nucleotide sequence ID" value="NZ_JAWDIQ010000003.1"/>
</dbReference>
<dbReference type="InterPro" id="IPR036890">
    <property type="entry name" value="HATPase_C_sf"/>
</dbReference>
<dbReference type="Pfam" id="PF00072">
    <property type="entry name" value="Response_reg"/>
    <property type="match status" value="1"/>
</dbReference>
<keyword evidence="14" id="KW-1185">Reference proteome</keyword>
<feature type="transmembrane region" description="Helical" evidence="10">
    <location>
        <begin position="310"/>
        <end position="331"/>
    </location>
</feature>
<reference evidence="13 14" key="1">
    <citation type="submission" date="2023-10" db="EMBL/GenBank/DDBJ databases">
        <title>Virgibacillus soli CC-YMP-6 genome.</title>
        <authorList>
            <person name="Miliotis G."/>
            <person name="Sengupta P."/>
            <person name="Hameed A."/>
            <person name="Chuvochina M."/>
            <person name="Mcdonagh F."/>
            <person name="Simpson A.C."/>
            <person name="Singh N.K."/>
            <person name="Rekha P.D."/>
            <person name="Raman K."/>
            <person name="Hugenholtz P."/>
            <person name="Venkateswaran K."/>
        </authorList>
    </citation>
    <scope>NUCLEOTIDE SEQUENCE [LARGE SCALE GENOMIC DNA]</scope>
    <source>
        <strain evidence="13 14">CC-YMP-6</strain>
    </source>
</reference>
<comment type="catalytic activity">
    <reaction evidence="1">
        <text>ATP + protein L-histidine = ADP + protein N-phospho-L-histidine.</text>
        <dbReference type="EC" id="2.7.13.3"/>
    </reaction>
</comment>
<dbReference type="PANTHER" id="PTHR43547:SF2">
    <property type="entry name" value="HYBRID SIGNAL TRANSDUCTION HISTIDINE KINASE C"/>
    <property type="match status" value="1"/>
</dbReference>
<dbReference type="Gene3D" id="1.10.287.130">
    <property type="match status" value="1"/>
</dbReference>
<comment type="caution">
    <text evidence="13">The sequence shown here is derived from an EMBL/GenBank/DDBJ whole genome shotgun (WGS) entry which is preliminary data.</text>
</comment>
<evidence type="ECO:0000256" key="4">
    <source>
        <dbReference type="ARBA" id="ARBA00022679"/>
    </source>
</evidence>
<dbReference type="Proteomes" id="UP001275315">
    <property type="component" value="Unassembled WGS sequence"/>
</dbReference>
<feature type="transmembrane region" description="Helical" evidence="10">
    <location>
        <begin position="193"/>
        <end position="213"/>
    </location>
</feature>
<dbReference type="PROSITE" id="PS50109">
    <property type="entry name" value="HIS_KIN"/>
    <property type="match status" value="1"/>
</dbReference>
<evidence type="ECO:0000313" key="13">
    <source>
        <dbReference type="EMBL" id="MDY0410103.1"/>
    </source>
</evidence>
<evidence type="ECO:0000259" key="11">
    <source>
        <dbReference type="PROSITE" id="PS50109"/>
    </source>
</evidence>
<dbReference type="Pfam" id="PF06580">
    <property type="entry name" value="His_kinase"/>
    <property type="match status" value="1"/>
</dbReference>
<keyword evidence="3 9" id="KW-0597">Phosphoprotein</keyword>
<dbReference type="InterPro" id="IPR005467">
    <property type="entry name" value="His_kinase_dom"/>
</dbReference>
<evidence type="ECO:0000256" key="5">
    <source>
        <dbReference type="ARBA" id="ARBA00022741"/>
    </source>
</evidence>
<feature type="domain" description="Histidine kinase" evidence="11">
    <location>
        <begin position="414"/>
        <end position="632"/>
    </location>
</feature>
<keyword evidence="5" id="KW-0547">Nucleotide-binding</keyword>
<name>A0ABU5CUQ3_9BACI</name>
<dbReference type="InterPro" id="IPR011623">
    <property type="entry name" value="7TMR_DISM_rcpt_extracell_dom1"/>
</dbReference>
<keyword evidence="10" id="KW-0812">Transmembrane</keyword>
<keyword evidence="10" id="KW-0472">Membrane</keyword>
<keyword evidence="7 13" id="KW-0067">ATP-binding</keyword>
<evidence type="ECO:0000256" key="1">
    <source>
        <dbReference type="ARBA" id="ARBA00000085"/>
    </source>
</evidence>
<feature type="modified residue" description="4-aspartylphosphate" evidence="9">
    <location>
        <position position="721"/>
    </location>
</feature>
<sequence>MKRYLIACLLILTVFRFGWIFYYHQPNQPQVENGIIDLSESDFSSRQTIKLDGEWEFYPNDFIDKHDRTPHYLSVPGLWENTNDTKQVQHGTYRLKLLLPERNSHGNLYGLLFKEIAAGAKAYINGKLVLEIGHHAESGSTKVLFHNNQDEIELMMTVSNEEAIHNNGIPNSIKFGTSKAIEKELNLSNNLQLVIFFFLLAHSVYAIGLFLIGRRTQRELVYFGLLMFFAAFSIVLDEDKILLNVISINTTWRLKLLYIAFAGTLSFMLLFTKYVFHLKSYIFRILFSVYSLAVLILVVVPLAYVHLIGYVIMLTNVMSYIFLTITVIKVIKGGNKDAIFILIATVINFVNVVWGVFLNMGMIDFPYYPVDYLIAMFAFAGFLFKHHLSLVELNRKQTIELQEADKAKDQFLANTSHELRNPLHGIINIAHTMLHDERDPLTEKNKENIKLLIQVGQRMKFTLNDLLDISKIKERQITLNLERVNLHAIASGVLDMIHFMTERKELQLHLDISASFPNVYADQHRLIQILFNLLHNAVKYTYEGAITIHAKHKNKMAVITVTDTGRGISKQALDIIFEPYEQNNDDSTYVDGGLGLGLHICKQLVELHGGQISAASTLGKGSTFSFTIPLATSKSNLPTKSNEEIAAAKLVKYPKLLAELQQQEQVKSEIAPSILVVDDDPINLTILQNILCTKYHVTTTVDSKAALQLVGKRDWDLIIADVMMPNMSGYELTRKVREQFTLAELPILLLTARSQDEDIYSGFIAGANDYVTKPVDAFELQARVQALTELRQSIKEQLKMEAAWLQAQIHPHFLFNTLNTIAAFGVVNPNKMNELLHEFGNYLQRSFAVRNTESLVAIEDELALTKSYLYIEKARFGDRLQVNWEIDENTNLQIPPLSIQPLVENAVMHGVLKRVNGGMICIRMTDCESYYQISIIDDGVGMKQEKADEFYMNIQVK</sequence>
<dbReference type="SUPFAM" id="SSF47384">
    <property type="entry name" value="Homodimeric domain of signal transducing histidine kinase"/>
    <property type="match status" value="1"/>
</dbReference>
<gene>
    <name evidence="13" type="ORF">RWD45_18030</name>
</gene>